<evidence type="ECO:0000313" key="3">
    <source>
        <dbReference type="EMBL" id="RAW09368.1"/>
    </source>
</evidence>
<evidence type="ECO:0000256" key="1">
    <source>
        <dbReference type="SAM" id="MobiDB-lite"/>
    </source>
</evidence>
<dbReference type="SUPFAM" id="SSF56112">
    <property type="entry name" value="Protein kinase-like (PK-like)"/>
    <property type="match status" value="1"/>
</dbReference>
<feature type="compositionally biased region" description="Low complexity" evidence="1">
    <location>
        <begin position="439"/>
        <end position="452"/>
    </location>
</feature>
<gene>
    <name evidence="3" type="ORF">DPM12_21595</name>
</gene>
<evidence type="ECO:0000313" key="4">
    <source>
        <dbReference type="Proteomes" id="UP000250462"/>
    </source>
</evidence>
<comment type="caution">
    <text evidence="3">The sequence shown here is derived from an EMBL/GenBank/DDBJ whole genome shotgun (WGS) entry which is preliminary data.</text>
</comment>
<proteinExistence type="predicted"/>
<organism evidence="3 4">
    <name type="scientific">Phytoactinopolyspora halophila</name>
    <dbReference type="NCBI Taxonomy" id="1981511"/>
    <lineage>
        <taxon>Bacteria</taxon>
        <taxon>Bacillati</taxon>
        <taxon>Actinomycetota</taxon>
        <taxon>Actinomycetes</taxon>
        <taxon>Jiangellales</taxon>
        <taxon>Jiangellaceae</taxon>
        <taxon>Phytoactinopolyspora</taxon>
    </lineage>
</organism>
<dbReference type="Proteomes" id="UP000250462">
    <property type="component" value="Unassembled WGS sequence"/>
</dbReference>
<feature type="region of interest" description="Disordered" evidence="1">
    <location>
        <begin position="254"/>
        <end position="463"/>
    </location>
</feature>
<dbReference type="InterPro" id="IPR000719">
    <property type="entry name" value="Prot_kinase_dom"/>
</dbReference>
<dbReference type="GO" id="GO:0005737">
    <property type="term" value="C:cytoplasm"/>
    <property type="evidence" value="ECO:0007669"/>
    <property type="project" value="TreeGrafter"/>
</dbReference>
<feature type="compositionally biased region" description="Pro residues" evidence="1">
    <location>
        <begin position="282"/>
        <end position="305"/>
    </location>
</feature>
<keyword evidence="4" id="KW-1185">Reference proteome</keyword>
<dbReference type="EMBL" id="QMIG01000045">
    <property type="protein sequence ID" value="RAW09368.1"/>
    <property type="molecule type" value="Genomic_DNA"/>
</dbReference>
<sequence length="656" mass="67487">MEGPVRIPGFTVGRQLGSAHSYTWLGIDDTTGEPVTLRLVRGDLETIRAGLSTASLVMRALQHPHVIAFHSVVDSSSGPVLVLGPAEGGSLAEILAVRRVLPPGEMVTACAPIAEALAEIHQHGIVHGAIGPEDILFARDGRPMLAGVGLASIGARLNLHGPTIAPEVASEGSVGPSADVYSVAAVGLMALTGPVSASQLFAASAEHLLATGMAPGAQAVITRAVGRNVGRRPDAETLVNALYQVADPEPVELVVPDEDEPPQAGQAPPVPPGQAPPGQASPVPPGQVPTGQAPPVPPGQAPPGVPGSEHTAAFGGEPGPGSEFGAGAEEQGEADDVAAYMRRGTGRRARRAGRSGEPSPGEEPPAGEPGGAAASAFTSPIETQPGTGPATGGFGAAAERLGGSEDQGSPPGGGAQNRRRPSDLSSATTSARRGRGAADEAPPGAEATGTTKRGNRRGRKPSKGEMTRVVSVLVVLLLLAGGAVLVMQLVEDDDELPEAGLGTPDEVGEGQQADLCGGPKPASDEAPPEVSDWTEEVQRLYELRARAFAEIDAELLCQVYEPTSEGLVRDVELLQEYADNDVRTEDLSFEVVDVELVEEEGGTVVLEVSDRLPPYRLVDSDGEVVEEKGGMEHDTWLAELVPVADEADETPTWRFG</sequence>
<dbReference type="InterPro" id="IPR053235">
    <property type="entry name" value="Ser_Thr_kinase"/>
</dbReference>
<name>A0A329QGC4_9ACTN</name>
<dbReference type="PANTHER" id="PTHR24361">
    <property type="entry name" value="MITOGEN-ACTIVATED KINASE KINASE KINASE"/>
    <property type="match status" value="1"/>
</dbReference>
<dbReference type="Pfam" id="PF00069">
    <property type="entry name" value="Pkinase"/>
    <property type="match status" value="1"/>
</dbReference>
<protein>
    <recommendedName>
        <fullName evidence="2">Protein kinase domain-containing protein</fullName>
    </recommendedName>
</protein>
<accession>A0A329QGC4</accession>
<dbReference type="GO" id="GO:0004674">
    <property type="term" value="F:protein serine/threonine kinase activity"/>
    <property type="evidence" value="ECO:0007669"/>
    <property type="project" value="TreeGrafter"/>
</dbReference>
<dbReference type="GO" id="GO:0005524">
    <property type="term" value="F:ATP binding"/>
    <property type="evidence" value="ECO:0007669"/>
    <property type="project" value="InterPro"/>
</dbReference>
<dbReference type="AlphaFoldDB" id="A0A329QGC4"/>
<dbReference type="InterPro" id="IPR011009">
    <property type="entry name" value="Kinase-like_dom_sf"/>
</dbReference>
<reference evidence="3 4" key="1">
    <citation type="submission" date="2018-06" db="EMBL/GenBank/DDBJ databases">
        <title>Phytoactinopolyspora halophila sp. nov., a novel halophilic actinomycete isolated from a saline soil in China.</title>
        <authorList>
            <person name="Tang S.-K."/>
        </authorList>
    </citation>
    <scope>NUCLEOTIDE SEQUENCE [LARGE SCALE GENOMIC DNA]</scope>
    <source>
        <strain evidence="3 4">YIM 96934</strain>
    </source>
</reference>
<dbReference type="Gene3D" id="1.10.510.10">
    <property type="entry name" value="Transferase(Phosphotransferase) domain 1"/>
    <property type="match status" value="1"/>
</dbReference>
<dbReference type="PROSITE" id="PS50011">
    <property type="entry name" value="PROTEIN_KINASE_DOM"/>
    <property type="match status" value="1"/>
</dbReference>
<feature type="domain" description="Protein kinase" evidence="2">
    <location>
        <begin position="10"/>
        <end position="246"/>
    </location>
</feature>
<feature type="compositionally biased region" description="Basic residues" evidence="1">
    <location>
        <begin position="344"/>
        <end position="353"/>
    </location>
</feature>
<evidence type="ECO:0000259" key="2">
    <source>
        <dbReference type="PROSITE" id="PS50011"/>
    </source>
</evidence>